<gene>
    <name evidence="1" type="ORF">G6F64_007127</name>
</gene>
<dbReference type="OrthoDB" id="2261943at2759"/>
<comment type="caution">
    <text evidence="1">The sequence shown here is derived from an EMBL/GenBank/DDBJ whole genome shotgun (WGS) entry which is preliminary data.</text>
</comment>
<reference evidence="1" key="1">
    <citation type="journal article" date="2020" name="Microb. Genom.">
        <title>Genetic diversity of clinical and environmental Mucorales isolates obtained from an investigation of mucormycosis cases among solid organ transplant recipients.</title>
        <authorList>
            <person name="Nguyen M.H."/>
            <person name="Kaul D."/>
            <person name="Muto C."/>
            <person name="Cheng S.J."/>
            <person name="Richter R.A."/>
            <person name="Bruno V.M."/>
            <person name="Liu G."/>
            <person name="Beyhan S."/>
            <person name="Sundermann A.J."/>
            <person name="Mounaud S."/>
            <person name="Pasculle A.W."/>
            <person name="Nierman W.C."/>
            <person name="Driscoll E."/>
            <person name="Cumbie R."/>
            <person name="Clancy C.J."/>
            <person name="Dupont C.L."/>
        </authorList>
    </citation>
    <scope>NUCLEOTIDE SEQUENCE</scope>
    <source>
        <strain evidence="1">GL11</strain>
    </source>
</reference>
<dbReference type="Proteomes" id="UP000716291">
    <property type="component" value="Unassembled WGS sequence"/>
</dbReference>
<sequence>MHDINENDTANRYLTAAKAFRLFKRLQIEERIKRGENLHGSDLPLEISEYLDGAPMYELKEKFNRFKRQIAQYNNDIWNRQKQINKELALELKK</sequence>
<evidence type="ECO:0000313" key="2">
    <source>
        <dbReference type="Proteomes" id="UP000716291"/>
    </source>
</evidence>
<keyword evidence="2" id="KW-1185">Reference proteome</keyword>
<evidence type="ECO:0000313" key="1">
    <source>
        <dbReference type="EMBL" id="KAG1307032.1"/>
    </source>
</evidence>
<accession>A0A9P6X7F2</accession>
<dbReference type="AlphaFoldDB" id="A0A9P6X7F2"/>
<name>A0A9P6X7F2_RHIOR</name>
<dbReference type="EMBL" id="JAANQT010001018">
    <property type="protein sequence ID" value="KAG1307032.1"/>
    <property type="molecule type" value="Genomic_DNA"/>
</dbReference>
<organism evidence="1 2">
    <name type="scientific">Rhizopus oryzae</name>
    <name type="common">Mucormycosis agent</name>
    <name type="synonym">Rhizopus arrhizus var. delemar</name>
    <dbReference type="NCBI Taxonomy" id="64495"/>
    <lineage>
        <taxon>Eukaryota</taxon>
        <taxon>Fungi</taxon>
        <taxon>Fungi incertae sedis</taxon>
        <taxon>Mucoromycota</taxon>
        <taxon>Mucoromycotina</taxon>
        <taxon>Mucoromycetes</taxon>
        <taxon>Mucorales</taxon>
        <taxon>Mucorineae</taxon>
        <taxon>Rhizopodaceae</taxon>
        <taxon>Rhizopus</taxon>
    </lineage>
</organism>
<proteinExistence type="predicted"/>
<protein>
    <submittedName>
        <fullName evidence="1">Uncharacterized protein</fullName>
    </submittedName>
</protein>